<evidence type="ECO:0000313" key="3">
    <source>
        <dbReference type="Proteomes" id="UP001144396"/>
    </source>
</evidence>
<comment type="caution">
    <text evidence="2">The sequence shown here is derived from an EMBL/GenBank/DDBJ whole genome shotgun (WGS) entry which is preliminary data.</text>
</comment>
<dbReference type="Pfam" id="PF12802">
    <property type="entry name" value="MarR_2"/>
    <property type="match status" value="1"/>
</dbReference>
<dbReference type="InterPro" id="IPR011991">
    <property type="entry name" value="ArsR-like_HTH"/>
</dbReference>
<feature type="domain" description="HTH marR-type" evidence="1">
    <location>
        <begin position="1"/>
        <end position="147"/>
    </location>
</feature>
<dbReference type="Proteomes" id="UP001144396">
    <property type="component" value="Unassembled WGS sequence"/>
</dbReference>
<dbReference type="RefSeq" id="WP_281882724.1">
    <property type="nucleotide sequence ID" value="NZ_BSDP01000001.1"/>
</dbReference>
<dbReference type="AlphaFoldDB" id="A0A9W6CVZ5"/>
<dbReference type="InterPro" id="IPR036388">
    <property type="entry name" value="WH-like_DNA-bd_sf"/>
</dbReference>
<dbReference type="Gene3D" id="1.10.10.10">
    <property type="entry name" value="Winged helix-like DNA-binding domain superfamily/Winged helix DNA-binding domain"/>
    <property type="match status" value="1"/>
</dbReference>
<dbReference type="PROSITE" id="PS50995">
    <property type="entry name" value="HTH_MARR_2"/>
    <property type="match status" value="1"/>
</dbReference>
<evidence type="ECO:0000313" key="2">
    <source>
        <dbReference type="EMBL" id="GLI26705.1"/>
    </source>
</evidence>
<organism evidence="2 3">
    <name type="scientific">Agromyces rhizosphaerae</name>
    <dbReference type="NCBI Taxonomy" id="88374"/>
    <lineage>
        <taxon>Bacteria</taxon>
        <taxon>Bacillati</taxon>
        <taxon>Actinomycetota</taxon>
        <taxon>Actinomycetes</taxon>
        <taxon>Micrococcales</taxon>
        <taxon>Microbacteriaceae</taxon>
        <taxon>Agromyces</taxon>
    </lineage>
</organism>
<dbReference type="PANTHER" id="PTHR33164:SF57">
    <property type="entry name" value="MARR-FAMILY TRANSCRIPTIONAL REGULATOR"/>
    <property type="match status" value="1"/>
</dbReference>
<dbReference type="GO" id="GO:0006950">
    <property type="term" value="P:response to stress"/>
    <property type="evidence" value="ECO:0007669"/>
    <property type="project" value="TreeGrafter"/>
</dbReference>
<name>A0A9W6CVZ5_9MICO</name>
<protein>
    <submittedName>
        <fullName evidence="2">Transcriptional regulator</fullName>
    </submittedName>
</protein>
<accession>A0A9W6CVZ5</accession>
<dbReference type="CDD" id="cd00090">
    <property type="entry name" value="HTH_ARSR"/>
    <property type="match status" value="1"/>
</dbReference>
<sequence length="148" mass="16531">MTTERRIEDDPAIGAVEQQLGVLFNRVRLVWKEQAASVHPDLQPVGYKLLGLLVRGGPAHAGALADQLMTDKSVVSRQVRILVELGLVERRVDEHDARARLLEATPTGIARVHDVRSSTQGRLRERLAMWPAGDVEKFAELLERLNEI</sequence>
<dbReference type="SMART" id="SM00347">
    <property type="entry name" value="HTH_MARR"/>
    <property type="match status" value="1"/>
</dbReference>
<dbReference type="SUPFAM" id="SSF46785">
    <property type="entry name" value="Winged helix' DNA-binding domain"/>
    <property type="match status" value="1"/>
</dbReference>
<evidence type="ECO:0000259" key="1">
    <source>
        <dbReference type="PROSITE" id="PS50995"/>
    </source>
</evidence>
<keyword evidence="3" id="KW-1185">Reference proteome</keyword>
<dbReference type="InterPro" id="IPR039422">
    <property type="entry name" value="MarR/SlyA-like"/>
</dbReference>
<dbReference type="GO" id="GO:0003700">
    <property type="term" value="F:DNA-binding transcription factor activity"/>
    <property type="evidence" value="ECO:0007669"/>
    <property type="project" value="InterPro"/>
</dbReference>
<reference evidence="2" key="1">
    <citation type="submission" date="2022-12" db="EMBL/GenBank/DDBJ databases">
        <title>Reference genome sequencing for broad-spectrum identification of bacterial and archaeal isolates by mass spectrometry.</title>
        <authorList>
            <person name="Sekiguchi Y."/>
            <person name="Tourlousse D.M."/>
        </authorList>
    </citation>
    <scope>NUCLEOTIDE SEQUENCE</scope>
    <source>
        <strain evidence="2">14</strain>
    </source>
</reference>
<dbReference type="InterPro" id="IPR000835">
    <property type="entry name" value="HTH_MarR-typ"/>
</dbReference>
<dbReference type="InterPro" id="IPR036390">
    <property type="entry name" value="WH_DNA-bd_sf"/>
</dbReference>
<proteinExistence type="predicted"/>
<gene>
    <name evidence="2" type="ORF">ARHIZOSPH14_09470</name>
</gene>
<dbReference type="EMBL" id="BSDP01000001">
    <property type="protein sequence ID" value="GLI26705.1"/>
    <property type="molecule type" value="Genomic_DNA"/>
</dbReference>
<dbReference type="PANTHER" id="PTHR33164">
    <property type="entry name" value="TRANSCRIPTIONAL REGULATOR, MARR FAMILY"/>
    <property type="match status" value="1"/>
</dbReference>